<evidence type="ECO:0000256" key="6">
    <source>
        <dbReference type="ARBA" id="ARBA00022968"/>
    </source>
</evidence>
<keyword evidence="12" id="KW-1185">Reference proteome</keyword>
<evidence type="ECO:0000256" key="9">
    <source>
        <dbReference type="ARBA" id="ARBA00023136"/>
    </source>
</evidence>
<dbReference type="EC" id="2.4.1.-" evidence="10"/>
<dbReference type="GO" id="GO:0000139">
    <property type="term" value="C:Golgi membrane"/>
    <property type="evidence" value="ECO:0007669"/>
    <property type="project" value="UniProtKB-SubCell"/>
</dbReference>
<keyword evidence="4" id="KW-0808">Transferase</keyword>
<proteinExistence type="inferred from homology"/>
<dbReference type="Gene3D" id="3.90.550.50">
    <property type="match status" value="1"/>
</dbReference>
<evidence type="ECO:0000256" key="4">
    <source>
        <dbReference type="ARBA" id="ARBA00022679"/>
    </source>
</evidence>
<evidence type="ECO:0000313" key="11">
    <source>
        <dbReference type="EMBL" id="KOO32673.1"/>
    </source>
</evidence>
<sequence length="430" mass="47702">MSTPLNPRLRMQWREWRALFNRTGAGFDVKFVLGNEFYVPARRLRRQQQQVREPQPPELLKEEGLKASDLQFVDGRERLPHVGKVTEKSAAFWLSAVRMHPGYDFYCKADDDTLVHVDRLHAVLGEIRRSRGKDAATYIGHIKWRGWNVGHRFQACGGGWGPARKTGDDIALGGVLPGGKSYPPCPHAAGPYPYMSGGMVCMSRAMAGLLAADAAFNDFVKVAKQRNSAGVPCRVPQTCAAQPNEAHMWHHEDAGMGFNVFRAVIAANATAAIVPIPGHFNDAGIIERTRSAHDAYWSARAVFVHGIKGALQYQAVRAKWKLTRPTPYLGLRCYRCKQPGINMHHGDWQWARLPCPASIAGNACATDGAACPEQEQLCPVDPSAHFTCCGWPWIVPELRDLIVEVLRKAPERAGYPTKGLVGEQINIERK</sequence>
<evidence type="ECO:0000256" key="10">
    <source>
        <dbReference type="RuleBase" id="RU363063"/>
    </source>
</evidence>
<evidence type="ECO:0000256" key="7">
    <source>
        <dbReference type="ARBA" id="ARBA00022989"/>
    </source>
</evidence>
<dbReference type="InterPro" id="IPR002659">
    <property type="entry name" value="Glyco_trans_31"/>
</dbReference>
<dbReference type="PANTHER" id="PTHR11214">
    <property type="entry name" value="BETA-1,3-N-ACETYLGLUCOSAMINYLTRANSFERASE"/>
    <property type="match status" value="1"/>
</dbReference>
<comment type="similarity">
    <text evidence="2 10">Belongs to the glycosyltransferase 31 family.</text>
</comment>
<organism evidence="11 12">
    <name type="scientific">Chrysochromulina tobinii</name>
    <dbReference type="NCBI Taxonomy" id="1460289"/>
    <lineage>
        <taxon>Eukaryota</taxon>
        <taxon>Haptista</taxon>
        <taxon>Haptophyta</taxon>
        <taxon>Prymnesiophyceae</taxon>
        <taxon>Prymnesiales</taxon>
        <taxon>Chrysochromulinaceae</taxon>
        <taxon>Chrysochromulina</taxon>
    </lineage>
</organism>
<dbReference type="AlphaFoldDB" id="A0A0M0K2Q9"/>
<dbReference type="GO" id="GO:0006493">
    <property type="term" value="P:protein O-linked glycosylation"/>
    <property type="evidence" value="ECO:0007669"/>
    <property type="project" value="TreeGrafter"/>
</dbReference>
<protein>
    <recommendedName>
        <fullName evidence="10">Hexosyltransferase</fullName>
        <ecNumber evidence="10">2.4.1.-</ecNumber>
    </recommendedName>
</protein>
<keyword evidence="7" id="KW-1133">Transmembrane helix</keyword>
<dbReference type="GO" id="GO:0016758">
    <property type="term" value="F:hexosyltransferase activity"/>
    <property type="evidence" value="ECO:0007669"/>
    <property type="project" value="InterPro"/>
</dbReference>
<dbReference type="Proteomes" id="UP000037460">
    <property type="component" value="Unassembled WGS sequence"/>
</dbReference>
<evidence type="ECO:0000256" key="8">
    <source>
        <dbReference type="ARBA" id="ARBA00023034"/>
    </source>
</evidence>
<dbReference type="EMBL" id="JWZX01001706">
    <property type="protein sequence ID" value="KOO32673.1"/>
    <property type="molecule type" value="Genomic_DNA"/>
</dbReference>
<reference evidence="12" key="1">
    <citation type="journal article" date="2015" name="PLoS Genet.">
        <title>Genome Sequence and Transcriptome Analyses of Chrysochromulina tobin: Metabolic Tools for Enhanced Algal Fitness in the Prominent Order Prymnesiales (Haptophyceae).</title>
        <authorList>
            <person name="Hovde B.T."/>
            <person name="Deodato C.R."/>
            <person name="Hunsperger H.M."/>
            <person name="Ryken S.A."/>
            <person name="Yost W."/>
            <person name="Jha R.K."/>
            <person name="Patterson J."/>
            <person name="Monnat R.J. Jr."/>
            <person name="Barlow S.B."/>
            <person name="Starkenburg S.R."/>
            <person name="Cattolico R.A."/>
        </authorList>
    </citation>
    <scope>NUCLEOTIDE SEQUENCE</scope>
    <source>
        <strain evidence="12">CCMP291</strain>
    </source>
</reference>
<evidence type="ECO:0000313" key="12">
    <source>
        <dbReference type="Proteomes" id="UP000037460"/>
    </source>
</evidence>
<keyword evidence="3 10" id="KW-0328">Glycosyltransferase</keyword>
<name>A0A0M0K2Q9_9EUKA</name>
<comment type="subcellular location">
    <subcellularLocation>
        <location evidence="1 10">Golgi apparatus membrane</location>
        <topology evidence="1 10">Single-pass type II membrane protein</topology>
    </subcellularLocation>
</comment>
<evidence type="ECO:0000256" key="1">
    <source>
        <dbReference type="ARBA" id="ARBA00004323"/>
    </source>
</evidence>
<evidence type="ECO:0000256" key="5">
    <source>
        <dbReference type="ARBA" id="ARBA00022692"/>
    </source>
</evidence>
<comment type="caution">
    <text evidence="11">The sequence shown here is derived from an EMBL/GenBank/DDBJ whole genome shotgun (WGS) entry which is preliminary data.</text>
</comment>
<keyword evidence="6" id="KW-0735">Signal-anchor</keyword>
<keyword evidence="9" id="KW-0472">Membrane</keyword>
<evidence type="ECO:0000256" key="2">
    <source>
        <dbReference type="ARBA" id="ARBA00008661"/>
    </source>
</evidence>
<accession>A0A0M0K2Q9</accession>
<dbReference type="PANTHER" id="PTHR11214:SF3">
    <property type="entry name" value="BETA-1,3-GALACTOSYLTRANSFERASE 6"/>
    <property type="match status" value="1"/>
</dbReference>
<keyword evidence="8 10" id="KW-0333">Golgi apparatus</keyword>
<evidence type="ECO:0000256" key="3">
    <source>
        <dbReference type="ARBA" id="ARBA00022676"/>
    </source>
</evidence>
<keyword evidence="5" id="KW-0812">Transmembrane</keyword>
<gene>
    <name evidence="11" type="ORF">Ctob_009395</name>
</gene>